<dbReference type="GO" id="GO:0019346">
    <property type="term" value="P:transsulfuration"/>
    <property type="evidence" value="ECO:0007669"/>
    <property type="project" value="InterPro"/>
</dbReference>
<dbReference type="GO" id="GO:0008483">
    <property type="term" value="F:transaminase activity"/>
    <property type="evidence" value="ECO:0007669"/>
    <property type="project" value="UniProtKB-KW"/>
</dbReference>
<dbReference type="InterPro" id="IPR054542">
    <property type="entry name" value="Cys_met_metab_PP"/>
</dbReference>
<dbReference type="GO" id="GO:0005737">
    <property type="term" value="C:cytoplasm"/>
    <property type="evidence" value="ECO:0007669"/>
    <property type="project" value="TreeGrafter"/>
</dbReference>
<dbReference type="GO" id="GO:0030170">
    <property type="term" value="F:pyridoxal phosphate binding"/>
    <property type="evidence" value="ECO:0007669"/>
    <property type="project" value="InterPro"/>
</dbReference>
<dbReference type="InterPro" id="IPR015421">
    <property type="entry name" value="PyrdxlP-dep_Trfase_major"/>
</dbReference>
<proteinExistence type="inferred from homology"/>
<dbReference type="InterPro" id="IPR015424">
    <property type="entry name" value="PyrdxlP-dep_Trfase"/>
</dbReference>
<evidence type="ECO:0000313" key="6">
    <source>
        <dbReference type="EMBL" id="HIX64619.1"/>
    </source>
</evidence>
<evidence type="ECO:0000256" key="2">
    <source>
        <dbReference type="ARBA" id="ARBA00009077"/>
    </source>
</evidence>
<keyword evidence="3 4" id="KW-0663">Pyridoxal phosphate</keyword>
<dbReference type="Gene3D" id="3.90.1150.10">
    <property type="entry name" value="Aspartate Aminotransferase, domain 1"/>
    <property type="match status" value="1"/>
</dbReference>
<dbReference type="PROSITE" id="PS00868">
    <property type="entry name" value="CYS_MET_METAB_PP"/>
    <property type="match status" value="1"/>
</dbReference>
<organism evidence="6 7">
    <name type="scientific">Candidatus Anaerotruncus excrementipullorum</name>
    <dbReference type="NCBI Taxonomy" id="2838465"/>
    <lineage>
        <taxon>Bacteria</taxon>
        <taxon>Bacillati</taxon>
        <taxon>Bacillota</taxon>
        <taxon>Clostridia</taxon>
        <taxon>Eubacteriales</taxon>
        <taxon>Oscillospiraceae</taxon>
        <taxon>Anaerotruncus</taxon>
    </lineage>
</organism>
<dbReference type="EMBL" id="DXES01000001">
    <property type="protein sequence ID" value="HIX64619.1"/>
    <property type="molecule type" value="Genomic_DNA"/>
</dbReference>
<name>A0A9D2B703_9FIRM</name>
<evidence type="ECO:0000256" key="5">
    <source>
        <dbReference type="RuleBase" id="RU362118"/>
    </source>
</evidence>
<evidence type="ECO:0000256" key="4">
    <source>
        <dbReference type="PIRSR" id="PIRSR001434-2"/>
    </source>
</evidence>
<dbReference type="Pfam" id="PF01053">
    <property type="entry name" value="Cys_Met_Meta_PP"/>
    <property type="match status" value="1"/>
</dbReference>
<dbReference type="PANTHER" id="PTHR11808:SF80">
    <property type="entry name" value="CYSTATHIONINE GAMMA-LYASE"/>
    <property type="match status" value="1"/>
</dbReference>
<evidence type="ECO:0000256" key="3">
    <source>
        <dbReference type="ARBA" id="ARBA00022898"/>
    </source>
</evidence>
<comment type="cofactor">
    <cofactor evidence="1 5">
        <name>pyridoxal 5'-phosphate</name>
        <dbReference type="ChEBI" id="CHEBI:597326"/>
    </cofactor>
</comment>
<gene>
    <name evidence="6" type="ORF">H9736_00060</name>
</gene>
<comment type="similarity">
    <text evidence="2 5">Belongs to the trans-sulfuration enzymes family.</text>
</comment>
<dbReference type="CDD" id="cd00614">
    <property type="entry name" value="CGS_like"/>
    <property type="match status" value="1"/>
</dbReference>
<feature type="modified residue" description="N6-(pyridoxal phosphate)lysine" evidence="4">
    <location>
        <position position="201"/>
    </location>
</feature>
<dbReference type="InterPro" id="IPR015422">
    <property type="entry name" value="PyrdxlP-dep_Trfase_small"/>
</dbReference>
<dbReference type="SUPFAM" id="SSF53383">
    <property type="entry name" value="PLP-dependent transferases"/>
    <property type="match status" value="1"/>
</dbReference>
<dbReference type="PANTHER" id="PTHR11808">
    <property type="entry name" value="TRANS-SULFURATION ENZYME FAMILY MEMBER"/>
    <property type="match status" value="1"/>
</dbReference>
<reference evidence="6" key="1">
    <citation type="journal article" date="2021" name="PeerJ">
        <title>Extensive microbial diversity within the chicken gut microbiome revealed by metagenomics and culture.</title>
        <authorList>
            <person name="Gilroy R."/>
            <person name="Ravi A."/>
            <person name="Getino M."/>
            <person name="Pursley I."/>
            <person name="Horton D.L."/>
            <person name="Alikhan N.F."/>
            <person name="Baker D."/>
            <person name="Gharbi K."/>
            <person name="Hall N."/>
            <person name="Watson M."/>
            <person name="Adriaenssens E.M."/>
            <person name="Foster-Nyarko E."/>
            <person name="Jarju S."/>
            <person name="Secka A."/>
            <person name="Antonio M."/>
            <person name="Oren A."/>
            <person name="Chaudhuri R.R."/>
            <person name="La Ragione R."/>
            <person name="Hildebrand F."/>
            <person name="Pallen M.J."/>
        </authorList>
    </citation>
    <scope>NUCLEOTIDE SEQUENCE</scope>
    <source>
        <strain evidence="6">CHK188-5543</strain>
    </source>
</reference>
<dbReference type="GO" id="GO:0016846">
    <property type="term" value="F:carbon-sulfur lyase activity"/>
    <property type="evidence" value="ECO:0007669"/>
    <property type="project" value="TreeGrafter"/>
</dbReference>
<dbReference type="AlphaFoldDB" id="A0A9D2B703"/>
<keyword evidence="6" id="KW-0808">Transferase</keyword>
<comment type="caution">
    <text evidence="6">The sequence shown here is derived from an EMBL/GenBank/DDBJ whole genome shotgun (WGS) entry which is preliminary data.</text>
</comment>
<dbReference type="FunFam" id="3.40.640.10:FF:000009">
    <property type="entry name" value="Cystathionine gamma-synthase homolog"/>
    <property type="match status" value="1"/>
</dbReference>
<evidence type="ECO:0000313" key="7">
    <source>
        <dbReference type="Proteomes" id="UP000886800"/>
    </source>
</evidence>
<dbReference type="Gene3D" id="3.40.640.10">
    <property type="entry name" value="Type I PLP-dependent aspartate aminotransferase-like (Major domain)"/>
    <property type="match status" value="1"/>
</dbReference>
<accession>A0A9D2B703</accession>
<keyword evidence="6" id="KW-0032">Aminotransferase</keyword>
<dbReference type="Proteomes" id="UP000886800">
    <property type="component" value="Unassembled WGS sequence"/>
</dbReference>
<reference evidence="6" key="2">
    <citation type="submission" date="2021-04" db="EMBL/GenBank/DDBJ databases">
        <authorList>
            <person name="Gilroy R."/>
        </authorList>
    </citation>
    <scope>NUCLEOTIDE SEQUENCE</scope>
    <source>
        <strain evidence="6">CHK188-5543</strain>
    </source>
</reference>
<dbReference type="InterPro" id="IPR000277">
    <property type="entry name" value="Cys/Met-Metab_PyrdxlP-dep_enz"/>
</dbReference>
<evidence type="ECO:0000256" key="1">
    <source>
        <dbReference type="ARBA" id="ARBA00001933"/>
    </source>
</evidence>
<dbReference type="PIRSF" id="PIRSF001434">
    <property type="entry name" value="CGS"/>
    <property type="match status" value="1"/>
</dbReference>
<protein>
    <submittedName>
        <fullName evidence="6">Aminotransferase class V-fold PLP-dependent enzyme</fullName>
    </submittedName>
</protein>
<sequence length="388" mass="41862">MKQINEMDFATKQIHGGKEPEVFGALNPPIYMTSTFRDPDGSGRFKYSRTGNPSVAYVENKVALLENGEAGLALASGTAAISAALWTALNAGEEVVCSDTVYGCTMTLLQDHMARFGVKTTFVDMANLENLAKALTEKTTVVYLETPCNPTLKILDIQAIAEIVHRYNPNIKVFVDNTFCSPYVQRPLELGADVVVHSATKYINGHGDVLAGFIVGGKDFIAACRKGGLRDITGATLSPMNAFLVARGLKTLDIRMEKHCANAIKLARFLESHPAVKKVAYPGLESFEGYEIAKKQMSLPGAMMAVELNASREQVGELLKLFQLCTVGASLGDAETLVEHPATMTHKNLSAEALKEVGIGESMLRISVGLEGSGDQIAEFKEVLDTLL</sequence>